<organism evidence="2 3">
    <name type="scientific">Lojkania enalia</name>
    <dbReference type="NCBI Taxonomy" id="147567"/>
    <lineage>
        <taxon>Eukaryota</taxon>
        <taxon>Fungi</taxon>
        <taxon>Dikarya</taxon>
        <taxon>Ascomycota</taxon>
        <taxon>Pezizomycotina</taxon>
        <taxon>Dothideomycetes</taxon>
        <taxon>Pleosporomycetidae</taxon>
        <taxon>Pleosporales</taxon>
        <taxon>Pleosporales incertae sedis</taxon>
        <taxon>Lojkania</taxon>
    </lineage>
</organism>
<evidence type="ECO:0000313" key="3">
    <source>
        <dbReference type="Proteomes" id="UP000800093"/>
    </source>
</evidence>
<feature type="region of interest" description="Disordered" evidence="1">
    <location>
        <begin position="120"/>
        <end position="153"/>
    </location>
</feature>
<feature type="compositionally biased region" description="Polar residues" evidence="1">
    <location>
        <begin position="121"/>
        <end position="141"/>
    </location>
</feature>
<comment type="caution">
    <text evidence="2">The sequence shown here is derived from an EMBL/GenBank/DDBJ whole genome shotgun (WGS) entry which is preliminary data.</text>
</comment>
<dbReference type="Proteomes" id="UP000800093">
    <property type="component" value="Unassembled WGS sequence"/>
</dbReference>
<protein>
    <submittedName>
        <fullName evidence="2">Uncharacterized protein</fullName>
    </submittedName>
</protein>
<accession>A0A9P4N3Z3</accession>
<sequence>MSFASEATSQCATVPHLRSAYHIPLSNMKTVLLLPTLLATVLALPPTISLPSHSDTETLNLYTQMSQDGTITGADCRNRDCLESWASCASHECPHPGGRQIPKCGPECMCTVLKKKPERMLTSSGDSVPGTTALGSASKTLMGTEPSDIGRGI</sequence>
<dbReference type="AlphaFoldDB" id="A0A9P4N3Z3"/>
<name>A0A9P4N3Z3_9PLEO</name>
<reference evidence="3" key="1">
    <citation type="journal article" date="2020" name="Stud. Mycol.">
        <title>101 Dothideomycetes genomes: A test case for predicting lifestyles and emergence of pathogens.</title>
        <authorList>
            <person name="Haridas S."/>
            <person name="Albert R."/>
            <person name="Binder M."/>
            <person name="Bloem J."/>
            <person name="LaButti K."/>
            <person name="Salamov A."/>
            <person name="Andreopoulos B."/>
            <person name="Baker S."/>
            <person name="Barry K."/>
            <person name="Bills G."/>
            <person name="Bluhm B."/>
            <person name="Cannon C."/>
            <person name="Castanera R."/>
            <person name="Culley D."/>
            <person name="Daum C."/>
            <person name="Ezra D."/>
            <person name="Gonzalez J."/>
            <person name="Henrissat B."/>
            <person name="Kuo A."/>
            <person name="Liang C."/>
            <person name="Lipzen A."/>
            <person name="Lutzoni F."/>
            <person name="Magnuson J."/>
            <person name="Mondo S."/>
            <person name="Nolan M."/>
            <person name="Ohm R."/>
            <person name="Pangilinan J."/>
            <person name="Park H.-J."/>
            <person name="Ramirez L."/>
            <person name="Alfaro M."/>
            <person name="Sun H."/>
            <person name="Tritt A."/>
            <person name="Yoshinaga Y."/>
            <person name="Zwiers L.-H."/>
            <person name="Turgeon B."/>
            <person name="Goodwin S."/>
            <person name="Spatafora J."/>
            <person name="Crous P."/>
            <person name="Grigoriev I."/>
        </authorList>
    </citation>
    <scope>NUCLEOTIDE SEQUENCE [LARGE SCALE GENOMIC DNA]</scope>
    <source>
        <strain evidence="3">CBS 304.66</strain>
    </source>
</reference>
<dbReference type="EMBL" id="ML986619">
    <property type="protein sequence ID" value="KAF2264118.1"/>
    <property type="molecule type" value="Genomic_DNA"/>
</dbReference>
<keyword evidence="3" id="KW-1185">Reference proteome</keyword>
<gene>
    <name evidence="2" type="ORF">CC78DRAFT_580861</name>
</gene>
<evidence type="ECO:0000256" key="1">
    <source>
        <dbReference type="SAM" id="MobiDB-lite"/>
    </source>
</evidence>
<evidence type="ECO:0000313" key="2">
    <source>
        <dbReference type="EMBL" id="KAF2264118.1"/>
    </source>
</evidence>
<proteinExistence type="predicted"/>